<dbReference type="GO" id="GO:0005886">
    <property type="term" value="C:plasma membrane"/>
    <property type="evidence" value="ECO:0007669"/>
    <property type="project" value="UniProtKB-SubCell"/>
</dbReference>
<dbReference type="InterPro" id="IPR030840">
    <property type="entry name" value="CL_synthase_A"/>
</dbReference>
<feature type="transmembrane region" description="Helical" evidence="13">
    <location>
        <begin position="20"/>
        <end position="40"/>
    </location>
</feature>
<dbReference type="NCBIfam" id="TIGR04265">
    <property type="entry name" value="bac_cardiolipin"/>
    <property type="match status" value="1"/>
</dbReference>
<keyword evidence="2" id="KW-1003">Cell membrane</keyword>
<proteinExistence type="inferred from homology"/>
<dbReference type="GO" id="GO:0008808">
    <property type="term" value="F:cardiolipin synthase activity"/>
    <property type="evidence" value="ECO:0007669"/>
    <property type="project" value="UniProtKB-UniRule"/>
</dbReference>
<reference evidence="15 16" key="1">
    <citation type="submission" date="2020-08" db="EMBL/GenBank/DDBJ databases">
        <title>Genomic Encyclopedia of Type Strains, Phase IV (KMG-IV): sequencing the most valuable type-strain genomes for metagenomic binning, comparative biology and taxonomic classification.</title>
        <authorList>
            <person name="Goeker M."/>
        </authorList>
    </citation>
    <scope>NUCLEOTIDE SEQUENCE [LARGE SCALE GENOMIC DNA]</scope>
    <source>
        <strain evidence="15 16">DSM 103725</strain>
    </source>
</reference>
<evidence type="ECO:0000256" key="11">
    <source>
        <dbReference type="ARBA" id="ARBA00023264"/>
    </source>
</evidence>
<dbReference type="EC" id="2.7.8.-" evidence="12"/>
<dbReference type="PROSITE" id="PS50035">
    <property type="entry name" value="PLD"/>
    <property type="match status" value="2"/>
</dbReference>
<dbReference type="HAMAP" id="MF_00190">
    <property type="entry name" value="Cardiolipin_synth_ClsA"/>
    <property type="match status" value="1"/>
</dbReference>
<evidence type="ECO:0000259" key="14">
    <source>
        <dbReference type="PROSITE" id="PS50035"/>
    </source>
</evidence>
<keyword evidence="11" id="KW-1208">Phospholipid metabolism</keyword>
<evidence type="ECO:0000256" key="13">
    <source>
        <dbReference type="SAM" id="Phobius"/>
    </source>
</evidence>
<evidence type="ECO:0000256" key="10">
    <source>
        <dbReference type="ARBA" id="ARBA00023209"/>
    </source>
</evidence>
<dbReference type="InterPro" id="IPR025202">
    <property type="entry name" value="PLD-like_dom"/>
</dbReference>
<gene>
    <name evidence="15" type="ORF">HNQ40_001155</name>
</gene>
<evidence type="ECO:0000313" key="15">
    <source>
        <dbReference type="EMBL" id="MBB6429349.1"/>
    </source>
</evidence>
<dbReference type="Pfam" id="PF13396">
    <property type="entry name" value="PLDc_N"/>
    <property type="match status" value="1"/>
</dbReference>
<evidence type="ECO:0000256" key="5">
    <source>
        <dbReference type="ARBA" id="ARBA00022692"/>
    </source>
</evidence>
<keyword evidence="16" id="KW-1185">Reference proteome</keyword>
<dbReference type="RefSeq" id="WP_184676933.1">
    <property type="nucleotide sequence ID" value="NZ_JACHGY010000001.1"/>
</dbReference>
<keyword evidence="5 13" id="KW-0812">Transmembrane</keyword>
<dbReference type="InterPro" id="IPR022924">
    <property type="entry name" value="Cardiolipin_synthase"/>
</dbReference>
<evidence type="ECO:0000256" key="2">
    <source>
        <dbReference type="ARBA" id="ARBA00022475"/>
    </source>
</evidence>
<keyword evidence="3" id="KW-0444">Lipid biosynthesis</keyword>
<evidence type="ECO:0000256" key="4">
    <source>
        <dbReference type="ARBA" id="ARBA00022679"/>
    </source>
</evidence>
<keyword evidence="7 13" id="KW-1133">Transmembrane helix</keyword>
<dbReference type="CDD" id="cd09158">
    <property type="entry name" value="PLDc_EcCLS_like_2"/>
    <property type="match status" value="1"/>
</dbReference>
<dbReference type="PANTHER" id="PTHR21248:SF22">
    <property type="entry name" value="PHOSPHOLIPASE D"/>
    <property type="match status" value="1"/>
</dbReference>
<evidence type="ECO:0000256" key="8">
    <source>
        <dbReference type="ARBA" id="ARBA00023098"/>
    </source>
</evidence>
<evidence type="ECO:0000313" key="16">
    <source>
        <dbReference type="Proteomes" id="UP000541810"/>
    </source>
</evidence>
<keyword evidence="6" id="KW-0677">Repeat</keyword>
<dbReference type="SMART" id="SM00155">
    <property type="entry name" value="PLDc"/>
    <property type="match status" value="2"/>
</dbReference>
<feature type="domain" description="PLD phosphodiesterase" evidence="14">
    <location>
        <begin position="420"/>
        <end position="447"/>
    </location>
</feature>
<keyword evidence="9 13" id="KW-0472">Membrane</keyword>
<evidence type="ECO:0000256" key="9">
    <source>
        <dbReference type="ARBA" id="ARBA00023136"/>
    </source>
</evidence>
<dbReference type="Gene3D" id="3.30.870.10">
    <property type="entry name" value="Endonuclease Chain A"/>
    <property type="match status" value="2"/>
</dbReference>
<protein>
    <recommendedName>
        <fullName evidence="12">Cardiolipin synthase</fullName>
        <ecNumber evidence="12">2.7.8.-</ecNumber>
    </recommendedName>
</protein>
<evidence type="ECO:0000256" key="7">
    <source>
        <dbReference type="ARBA" id="ARBA00022989"/>
    </source>
</evidence>
<dbReference type="Proteomes" id="UP000541810">
    <property type="component" value="Unassembled WGS sequence"/>
</dbReference>
<dbReference type="Pfam" id="PF13091">
    <property type="entry name" value="PLDc_2"/>
    <property type="match status" value="2"/>
</dbReference>
<comment type="caution">
    <text evidence="15">The sequence shown here is derived from an EMBL/GenBank/DDBJ whole genome shotgun (WGS) entry which is preliminary data.</text>
</comment>
<evidence type="ECO:0000256" key="1">
    <source>
        <dbReference type="ARBA" id="ARBA00004651"/>
    </source>
</evidence>
<dbReference type="InterPro" id="IPR027379">
    <property type="entry name" value="CLS_N"/>
</dbReference>
<keyword evidence="10" id="KW-0594">Phospholipid biosynthesis</keyword>
<dbReference type="EMBL" id="JACHGY010000001">
    <property type="protein sequence ID" value="MBB6429349.1"/>
    <property type="molecule type" value="Genomic_DNA"/>
</dbReference>
<sequence>MPLPLLLAEIADYADEATLVANLIFIADLVIRVGLSVRVVMRRHSVGVSLSWLTLILLIPFVGAGIYLILGENRLGSRRAQATVQLHNAFAGWRSELREQRPQPDWEALPVDAQPIHRQATRVSGMPALPGNQLDLYDDSHDALEAMARDIDAAQNRVHLEFYIWADGGDVDLIADALIRAAERGVTCRILVDAVGSKTFLRRSPKLKAMRSAGVQIVASLPAGLFRAIFRRLDLRNHRKLLIVDDHIGYTGSLNMIDPNTFKQDAGVGKWIDAMVRVQGPAVEALGMTFLEDWQLETQEDLGQLGRGSGAVVPSDEDTTGVMKPGASVQAVPSGPSLNPESIHRLLIGAIYAARESITLTTPYFVPDEALLIALTSAAARGVDTLIILPKENDSFLVRHASNAYLGDLLQAGVKVAQYRDGLLHTKSVTIDSHLAAFGTVNLDMRSFYLNFELTLFIYDTNFSRKLTSLQQSYLMNCNMASLDDWKNRPLRTRLLDNTARLLGPLL</sequence>
<name>A0A7X0H4Z7_9BACT</name>
<dbReference type="InterPro" id="IPR001736">
    <property type="entry name" value="PLipase_D/transphosphatidylase"/>
</dbReference>
<keyword evidence="8" id="KW-0443">Lipid metabolism</keyword>
<dbReference type="PANTHER" id="PTHR21248">
    <property type="entry name" value="CARDIOLIPIN SYNTHASE"/>
    <property type="match status" value="1"/>
</dbReference>
<feature type="domain" description="PLD phosphodiesterase" evidence="14">
    <location>
        <begin position="233"/>
        <end position="260"/>
    </location>
</feature>
<dbReference type="SUPFAM" id="SSF56024">
    <property type="entry name" value="Phospholipase D/nuclease"/>
    <property type="match status" value="2"/>
</dbReference>
<feature type="transmembrane region" description="Helical" evidence="13">
    <location>
        <begin position="52"/>
        <end position="70"/>
    </location>
</feature>
<evidence type="ECO:0000256" key="12">
    <source>
        <dbReference type="NCBIfam" id="TIGR04265"/>
    </source>
</evidence>
<comment type="subcellular location">
    <subcellularLocation>
        <location evidence="1">Cell membrane</location>
        <topology evidence="1">Multi-pass membrane protein</topology>
    </subcellularLocation>
</comment>
<keyword evidence="4 15" id="KW-0808">Transferase</keyword>
<dbReference type="AlphaFoldDB" id="A0A7X0H4Z7"/>
<evidence type="ECO:0000256" key="6">
    <source>
        <dbReference type="ARBA" id="ARBA00022737"/>
    </source>
</evidence>
<dbReference type="CDD" id="cd09152">
    <property type="entry name" value="PLDc_EcCLS_like_1"/>
    <property type="match status" value="1"/>
</dbReference>
<accession>A0A7X0H4Z7</accession>
<evidence type="ECO:0000256" key="3">
    <source>
        <dbReference type="ARBA" id="ARBA00022516"/>
    </source>
</evidence>
<organism evidence="15 16">
    <name type="scientific">Algisphaera agarilytica</name>
    <dbReference type="NCBI Taxonomy" id="1385975"/>
    <lineage>
        <taxon>Bacteria</taxon>
        <taxon>Pseudomonadati</taxon>
        <taxon>Planctomycetota</taxon>
        <taxon>Phycisphaerae</taxon>
        <taxon>Phycisphaerales</taxon>
        <taxon>Phycisphaeraceae</taxon>
        <taxon>Algisphaera</taxon>
    </lineage>
</organism>
<dbReference type="GO" id="GO:0032049">
    <property type="term" value="P:cardiolipin biosynthetic process"/>
    <property type="evidence" value="ECO:0007669"/>
    <property type="project" value="UniProtKB-UniRule"/>
</dbReference>